<comment type="function">
    <text evidence="5">Catalyzes the oxidation of either pyridoxine 5'-phosphate (PNP) or pyridoxamine 5'-phosphate (PMP) into pyridoxal 5'-phosphate (PLP).</text>
</comment>
<feature type="binding site" evidence="5 7">
    <location>
        <position position="188"/>
    </location>
    <ligand>
        <name>FMN</name>
        <dbReference type="ChEBI" id="CHEBI:58210"/>
    </ligand>
</feature>
<dbReference type="PANTHER" id="PTHR10851:SF0">
    <property type="entry name" value="PYRIDOXINE-5'-PHOSPHATE OXIDASE"/>
    <property type="match status" value="1"/>
</dbReference>
<dbReference type="GO" id="GO:0008615">
    <property type="term" value="P:pyridoxine biosynthetic process"/>
    <property type="evidence" value="ECO:0007669"/>
    <property type="project" value="UniProtKB-UniRule"/>
</dbReference>
<dbReference type="HAMAP" id="MF_01629">
    <property type="entry name" value="PdxH"/>
    <property type="match status" value="1"/>
</dbReference>
<comment type="subunit">
    <text evidence="5">Homodimer.</text>
</comment>
<evidence type="ECO:0000259" key="9">
    <source>
        <dbReference type="Pfam" id="PF10590"/>
    </source>
</evidence>
<organism evidence="10 11">
    <name type="scientific">Kineococcus radiotolerans</name>
    <dbReference type="NCBI Taxonomy" id="131568"/>
    <lineage>
        <taxon>Bacteria</taxon>
        <taxon>Bacillati</taxon>
        <taxon>Actinomycetota</taxon>
        <taxon>Actinomycetes</taxon>
        <taxon>Kineosporiales</taxon>
        <taxon>Kineosporiaceae</taxon>
        <taxon>Kineococcus</taxon>
    </lineage>
</organism>
<feature type="binding site" evidence="5 7">
    <location>
        <position position="198"/>
    </location>
    <ligand>
        <name>FMN</name>
        <dbReference type="ChEBI" id="CHEBI:58210"/>
    </ligand>
</feature>
<evidence type="ECO:0000256" key="2">
    <source>
        <dbReference type="ARBA" id="ARBA00022630"/>
    </source>
</evidence>
<dbReference type="PIRSF" id="PIRSF000190">
    <property type="entry name" value="Pyd_amn-ph_oxd"/>
    <property type="match status" value="1"/>
</dbReference>
<feature type="binding site" evidence="5 7">
    <location>
        <begin position="75"/>
        <end position="76"/>
    </location>
    <ligand>
        <name>FMN</name>
        <dbReference type="ChEBI" id="CHEBI:58210"/>
    </ligand>
</feature>
<feature type="binding site" evidence="6">
    <location>
        <begin position="8"/>
        <end position="11"/>
    </location>
    <ligand>
        <name>substrate</name>
    </ligand>
</feature>
<comment type="pathway">
    <text evidence="5">Cofactor metabolism; pyridoxal 5'-phosphate salvage; pyridoxal 5'-phosphate from pyridoxine 5'-phosphate: step 1/1.</text>
</comment>
<reference evidence="10 11" key="2">
    <citation type="submission" date="2020-08" db="EMBL/GenBank/DDBJ databases">
        <authorList>
            <person name="Partida-Martinez L."/>
            <person name="Huntemann M."/>
            <person name="Clum A."/>
            <person name="Wang J."/>
            <person name="Palaniappan K."/>
            <person name="Ritter S."/>
            <person name="Chen I.-M."/>
            <person name="Stamatis D."/>
            <person name="Reddy T."/>
            <person name="O'Malley R."/>
            <person name="Daum C."/>
            <person name="Shapiro N."/>
            <person name="Ivanova N."/>
            <person name="Kyrpides N."/>
            <person name="Woyke T."/>
        </authorList>
    </citation>
    <scope>NUCLEOTIDE SEQUENCE [LARGE SCALE GENOMIC DNA]</scope>
    <source>
        <strain evidence="10 11">AS2.23</strain>
    </source>
</reference>
<feature type="binding site" evidence="5 6">
    <location>
        <position position="130"/>
    </location>
    <ligand>
        <name>substrate</name>
    </ligand>
</feature>
<accession>A0A7W4TMY5</accession>
<feature type="binding site" evidence="5 6">
    <location>
        <position position="126"/>
    </location>
    <ligand>
        <name>substrate</name>
    </ligand>
</feature>
<feature type="binding site" evidence="5 6">
    <location>
        <position position="65"/>
    </location>
    <ligand>
        <name>substrate</name>
    </ligand>
</feature>
<dbReference type="InterPro" id="IPR000659">
    <property type="entry name" value="Pyridox_Oxase"/>
</dbReference>
<keyword evidence="2 5" id="KW-0285">Flavoprotein</keyword>
<evidence type="ECO:0000256" key="6">
    <source>
        <dbReference type="PIRSR" id="PIRSR000190-1"/>
    </source>
</evidence>
<comment type="pathway">
    <text evidence="5">Cofactor metabolism; pyridoxal 5'-phosphate salvage; pyridoxal 5'-phosphate from pyridoxamine 5'-phosphate: step 1/1.</text>
</comment>
<dbReference type="InterPro" id="IPR011576">
    <property type="entry name" value="Pyridox_Oxase_N"/>
</dbReference>
<feature type="binding site" evidence="5 7">
    <location>
        <begin position="139"/>
        <end position="140"/>
    </location>
    <ligand>
        <name>FMN</name>
        <dbReference type="ChEBI" id="CHEBI:58210"/>
    </ligand>
</feature>
<feature type="domain" description="Pyridoxamine 5'-phosphate oxidase N-terminal" evidence="8">
    <location>
        <begin position="35"/>
        <end position="149"/>
    </location>
</feature>
<feature type="domain" description="Pyridoxine 5'-phosphate oxidase dimerisation C-terminal" evidence="9">
    <location>
        <begin position="175"/>
        <end position="223"/>
    </location>
</feature>
<comment type="similarity">
    <text evidence="1 5">Belongs to the pyridoxamine 5'-phosphate oxidase family.</text>
</comment>
<evidence type="ECO:0000259" key="8">
    <source>
        <dbReference type="Pfam" id="PF01243"/>
    </source>
</evidence>
<keyword evidence="5" id="KW-0664">Pyridoxine biosynthesis</keyword>
<dbReference type="AlphaFoldDB" id="A0A7W4TMY5"/>
<dbReference type="NCBIfam" id="NF004231">
    <property type="entry name" value="PRK05679.1"/>
    <property type="match status" value="1"/>
</dbReference>
<evidence type="ECO:0000256" key="7">
    <source>
        <dbReference type="PIRSR" id="PIRSR000190-2"/>
    </source>
</evidence>
<dbReference type="PROSITE" id="PS01064">
    <property type="entry name" value="PYRIDOX_OXIDASE"/>
    <property type="match status" value="1"/>
</dbReference>
<dbReference type="NCBIfam" id="TIGR00558">
    <property type="entry name" value="pdxH"/>
    <property type="match status" value="1"/>
</dbReference>
<comment type="catalytic activity">
    <reaction evidence="5">
        <text>pyridoxine 5'-phosphate + O2 = pyridoxal 5'-phosphate + H2O2</text>
        <dbReference type="Rhea" id="RHEA:15149"/>
        <dbReference type="ChEBI" id="CHEBI:15379"/>
        <dbReference type="ChEBI" id="CHEBI:16240"/>
        <dbReference type="ChEBI" id="CHEBI:58589"/>
        <dbReference type="ChEBI" id="CHEBI:597326"/>
        <dbReference type="EC" id="1.4.3.5"/>
    </reaction>
</comment>
<feature type="binding site" evidence="5 6">
    <location>
        <begin position="194"/>
        <end position="196"/>
    </location>
    <ligand>
        <name>substrate</name>
    </ligand>
</feature>
<dbReference type="InterPro" id="IPR019576">
    <property type="entry name" value="Pyridoxamine_oxidase_dimer_C"/>
</dbReference>
<evidence type="ECO:0000313" key="11">
    <source>
        <dbReference type="Proteomes" id="UP000533269"/>
    </source>
</evidence>
<dbReference type="GO" id="GO:0004733">
    <property type="term" value="F:pyridoxamine phosphate oxidase activity"/>
    <property type="evidence" value="ECO:0007669"/>
    <property type="project" value="UniProtKB-UniRule"/>
</dbReference>
<evidence type="ECO:0000256" key="4">
    <source>
        <dbReference type="ARBA" id="ARBA00023002"/>
    </source>
</evidence>
<evidence type="ECO:0000256" key="3">
    <source>
        <dbReference type="ARBA" id="ARBA00022643"/>
    </source>
</evidence>
<dbReference type="RefSeq" id="WP_183391841.1">
    <property type="nucleotide sequence ID" value="NZ_JACHVY010000002.1"/>
</dbReference>
<keyword evidence="3 5" id="KW-0288">FMN</keyword>
<feature type="binding site" evidence="5 7">
    <location>
        <position position="81"/>
    </location>
    <ligand>
        <name>FMN</name>
        <dbReference type="ChEBI" id="CHEBI:58210"/>
    </ligand>
</feature>
<evidence type="ECO:0000313" key="10">
    <source>
        <dbReference type="EMBL" id="MBB2901911.1"/>
    </source>
</evidence>
<dbReference type="EC" id="1.4.3.5" evidence="5"/>
<feature type="binding site" evidence="5 6">
    <location>
        <position position="122"/>
    </location>
    <ligand>
        <name>substrate</name>
    </ligand>
</feature>
<dbReference type="UniPathway" id="UPA01068">
    <property type="reaction ID" value="UER00304"/>
</dbReference>
<dbReference type="InterPro" id="IPR019740">
    <property type="entry name" value="Pyridox_Oxase_CS"/>
</dbReference>
<dbReference type="PANTHER" id="PTHR10851">
    <property type="entry name" value="PYRIDOXINE-5-PHOSPHATE OXIDASE"/>
    <property type="match status" value="1"/>
</dbReference>
<dbReference type="Gene3D" id="2.30.110.10">
    <property type="entry name" value="Electron Transport, Fmn-binding Protein, Chain A"/>
    <property type="match status" value="1"/>
</dbReference>
<dbReference type="Pfam" id="PF10590">
    <property type="entry name" value="PNP_phzG_C"/>
    <property type="match status" value="1"/>
</dbReference>
<dbReference type="GO" id="GO:0010181">
    <property type="term" value="F:FMN binding"/>
    <property type="evidence" value="ECO:0007669"/>
    <property type="project" value="UniProtKB-UniRule"/>
</dbReference>
<proteinExistence type="inferred from homology"/>
<comment type="catalytic activity">
    <reaction evidence="5">
        <text>pyridoxamine 5'-phosphate + O2 + H2O = pyridoxal 5'-phosphate + H2O2 + NH4(+)</text>
        <dbReference type="Rhea" id="RHEA:15817"/>
        <dbReference type="ChEBI" id="CHEBI:15377"/>
        <dbReference type="ChEBI" id="CHEBI:15379"/>
        <dbReference type="ChEBI" id="CHEBI:16240"/>
        <dbReference type="ChEBI" id="CHEBI:28938"/>
        <dbReference type="ChEBI" id="CHEBI:58451"/>
        <dbReference type="ChEBI" id="CHEBI:597326"/>
        <dbReference type="EC" id="1.4.3.5"/>
    </reaction>
</comment>
<feature type="binding site" evidence="5 7">
    <location>
        <position position="104"/>
    </location>
    <ligand>
        <name>FMN</name>
        <dbReference type="ChEBI" id="CHEBI:58210"/>
    </ligand>
</feature>
<feature type="binding site" evidence="5 7">
    <location>
        <begin position="60"/>
        <end position="65"/>
    </location>
    <ligand>
        <name>FMN</name>
        <dbReference type="ChEBI" id="CHEBI:58210"/>
    </ligand>
</feature>
<keyword evidence="4 5" id="KW-0560">Oxidoreductase</keyword>
<evidence type="ECO:0000256" key="5">
    <source>
        <dbReference type="HAMAP-Rule" id="MF_01629"/>
    </source>
</evidence>
<name>A0A7W4TMY5_KINRA</name>
<comment type="cofactor">
    <cofactor evidence="5 7">
        <name>FMN</name>
        <dbReference type="ChEBI" id="CHEBI:58210"/>
    </cofactor>
    <text evidence="5 7">Binds 1 FMN per subunit.</text>
</comment>
<dbReference type="Proteomes" id="UP000533269">
    <property type="component" value="Unassembled WGS sequence"/>
</dbReference>
<dbReference type="InterPro" id="IPR012349">
    <property type="entry name" value="Split_barrel_FMN-bd"/>
</dbReference>
<dbReference type="SUPFAM" id="SSF50475">
    <property type="entry name" value="FMN-binding split barrel"/>
    <property type="match status" value="1"/>
</dbReference>
<dbReference type="Pfam" id="PF01243">
    <property type="entry name" value="PNPOx_N"/>
    <property type="match status" value="1"/>
</dbReference>
<feature type="binding site" evidence="5 7">
    <location>
        <position position="82"/>
    </location>
    <ligand>
        <name>FMN</name>
        <dbReference type="ChEBI" id="CHEBI:58210"/>
    </ligand>
</feature>
<sequence length="223" mass="24894">MEDPAGRRVDYGDRRFDEHDLAPTPLAQFQAWYSDAVEAGVVEPNAMTVATAGTDGVSARTVLLKAVDGRGFVFYTNQRSRKALAIAHDPRVALLFTWHGTHRQVAVRGTAEEVPRAETEAYFASRPYGSRIGAWVSEQSRTTPSAAALHEREAQLRERWPDTGSPDDVPTPPHWGGYLVRALEVEFWQGRTSRLHDRLVLVAADGPARLDDPAPWRTERRQP</sequence>
<evidence type="ECO:0000256" key="1">
    <source>
        <dbReference type="ARBA" id="ARBA00007301"/>
    </source>
</evidence>
<reference evidence="10 11" key="1">
    <citation type="submission" date="2020-08" db="EMBL/GenBank/DDBJ databases">
        <title>The Agave Microbiome: Exploring the role of microbial communities in plant adaptations to desert environments.</title>
        <authorList>
            <person name="Partida-Martinez L.P."/>
        </authorList>
    </citation>
    <scope>NUCLEOTIDE SEQUENCE [LARGE SCALE GENOMIC DNA]</scope>
    <source>
        <strain evidence="10 11">AS2.23</strain>
    </source>
</reference>
<gene>
    <name evidence="5" type="primary">pdxH</name>
    <name evidence="10" type="ORF">FHR75_002726</name>
</gene>
<protein>
    <recommendedName>
        <fullName evidence="5">Pyridoxine/pyridoxamine 5'-phosphate oxidase</fullName>
        <ecNumber evidence="5">1.4.3.5</ecNumber>
    </recommendedName>
    <alternativeName>
        <fullName evidence="5">PNP/PMP oxidase</fullName>
        <shortName evidence="5">PNPOx</shortName>
    </alternativeName>
    <alternativeName>
        <fullName evidence="5">Pyridoxal 5'-phosphate synthase</fullName>
    </alternativeName>
</protein>
<comment type="caution">
    <text evidence="10">The sequence shown here is derived from an EMBL/GenBank/DDBJ whole genome shotgun (WGS) entry which is preliminary data.</text>
</comment>
<dbReference type="EMBL" id="JACHVY010000002">
    <property type="protein sequence ID" value="MBB2901911.1"/>
    <property type="molecule type" value="Genomic_DNA"/>
</dbReference>